<name>A0ABD3UCU9_SINWO</name>
<evidence type="ECO:0000313" key="3">
    <source>
        <dbReference type="Proteomes" id="UP001634394"/>
    </source>
</evidence>
<accession>A0ABD3UCU9</accession>
<comment type="caution">
    <text evidence="2">The sequence shown here is derived from an EMBL/GenBank/DDBJ whole genome shotgun (WGS) entry which is preliminary data.</text>
</comment>
<organism evidence="2 3">
    <name type="scientific">Sinanodonta woodiana</name>
    <name type="common">Chinese pond mussel</name>
    <name type="synonym">Anodonta woodiana</name>
    <dbReference type="NCBI Taxonomy" id="1069815"/>
    <lineage>
        <taxon>Eukaryota</taxon>
        <taxon>Metazoa</taxon>
        <taxon>Spiralia</taxon>
        <taxon>Lophotrochozoa</taxon>
        <taxon>Mollusca</taxon>
        <taxon>Bivalvia</taxon>
        <taxon>Autobranchia</taxon>
        <taxon>Heteroconchia</taxon>
        <taxon>Palaeoheterodonta</taxon>
        <taxon>Unionida</taxon>
        <taxon>Unionoidea</taxon>
        <taxon>Unionidae</taxon>
        <taxon>Unioninae</taxon>
        <taxon>Sinanodonta</taxon>
    </lineage>
</organism>
<dbReference type="Proteomes" id="UP001634394">
    <property type="component" value="Unassembled WGS sequence"/>
</dbReference>
<keyword evidence="3" id="KW-1185">Reference proteome</keyword>
<proteinExistence type="predicted"/>
<sequence>MFGDTNVNNRRKMNVQSRGRVSGSTFQRLNKLQHNVQAPAVNLASRRQPSSDAIGGRGLTQHNGSRSIIECQLIYEYIDLHPELPIRSIIIDQDQENGEADQQAGRPFLVTMDDNILRSQVQAVNETPSSESGVAEVT</sequence>
<reference evidence="2 3" key="1">
    <citation type="submission" date="2024-11" db="EMBL/GenBank/DDBJ databases">
        <title>Chromosome-level genome assembly of the freshwater bivalve Anodonta woodiana.</title>
        <authorList>
            <person name="Chen X."/>
        </authorList>
    </citation>
    <scope>NUCLEOTIDE SEQUENCE [LARGE SCALE GENOMIC DNA]</scope>
    <source>
        <strain evidence="2">MN2024</strain>
        <tissue evidence="2">Gills</tissue>
    </source>
</reference>
<dbReference type="EMBL" id="JBJQND010000016">
    <property type="protein sequence ID" value="KAL3847311.1"/>
    <property type="molecule type" value="Genomic_DNA"/>
</dbReference>
<feature type="region of interest" description="Disordered" evidence="1">
    <location>
        <begin position="1"/>
        <end position="23"/>
    </location>
</feature>
<evidence type="ECO:0000256" key="1">
    <source>
        <dbReference type="SAM" id="MobiDB-lite"/>
    </source>
</evidence>
<gene>
    <name evidence="2" type="ORF">ACJMK2_018226</name>
</gene>
<dbReference type="AlphaFoldDB" id="A0ABD3UCU9"/>
<evidence type="ECO:0000313" key="2">
    <source>
        <dbReference type="EMBL" id="KAL3847311.1"/>
    </source>
</evidence>
<protein>
    <submittedName>
        <fullName evidence="2">Uncharacterized protein</fullName>
    </submittedName>
</protein>